<evidence type="ECO:0000313" key="2">
    <source>
        <dbReference type="Proteomes" id="UP000008888"/>
    </source>
</evidence>
<reference key="2">
    <citation type="submission" date="2011-05" db="EMBL/GenBank/DDBJ databases">
        <title>Complete genome sequence of the aerobic marine methanotroph Methylomonas methanica MC09.</title>
        <authorList>
            <person name="Boden R."/>
            <person name="Cunliffe M."/>
            <person name="Scanlan J."/>
            <person name="Moussard H."/>
            <person name="Kits K.D."/>
            <person name="Klotz M."/>
            <person name="Jetten M."/>
            <person name="Vuilleumier S."/>
            <person name="Han J."/>
            <person name="Peters L."/>
            <person name="Mikhailova N."/>
            <person name="Teshima H."/>
            <person name="Tapia R."/>
            <person name="Kyrpides N."/>
            <person name="Ivanova N."/>
            <person name="Pagani I."/>
            <person name="Cheng J.-F."/>
            <person name="Goodwin L."/>
            <person name="Han C."/>
            <person name="Hauser L."/>
            <person name="Land M."/>
            <person name="Lapidus A."/>
            <person name="Lucas S."/>
            <person name="Pitluck S."/>
            <person name="Woyke T."/>
            <person name="Stein L.Y."/>
            <person name="Murrell C."/>
        </authorList>
    </citation>
    <scope>NUCLEOTIDE SEQUENCE</scope>
    <source>
        <strain>MC09</strain>
    </source>
</reference>
<dbReference type="eggNOG" id="ENOG50341U7">
    <property type="taxonomic scope" value="Bacteria"/>
</dbReference>
<keyword evidence="2" id="KW-1185">Reference proteome</keyword>
<name>G0A3M2_METMM</name>
<dbReference type="RefSeq" id="WP_013819721.1">
    <property type="nucleotide sequence ID" value="NC_015572.1"/>
</dbReference>
<dbReference type="HOGENOM" id="CLU_2093993_0_0_6"/>
<protein>
    <submittedName>
        <fullName evidence="1">Uncharacterized protein</fullName>
    </submittedName>
</protein>
<reference evidence="2" key="3">
    <citation type="submission" date="2011-05" db="EMBL/GenBank/DDBJ databases">
        <title>Complete sequence of Methylomonas methanica MC09.</title>
        <authorList>
            <consortium name="US DOE Joint Genome Institute"/>
            <person name="Lucas S."/>
            <person name="Han J."/>
            <person name="Lapidus A."/>
            <person name="Cheng J.-F."/>
            <person name="Goodwin L."/>
            <person name="Pitluck S."/>
            <person name="Peters L."/>
            <person name="Mikhailova N."/>
            <person name="Teshima H."/>
            <person name="Han C."/>
            <person name="Tapia R."/>
            <person name="Land M."/>
            <person name="Hauser L."/>
            <person name="Kyrpides N."/>
            <person name="Ivanova N."/>
            <person name="Pagani I."/>
            <person name="Stein L."/>
            <person name="Woyke T."/>
        </authorList>
    </citation>
    <scope>NUCLEOTIDE SEQUENCE [LARGE SCALE GENOMIC DNA]</scope>
    <source>
        <strain evidence="2">MC09</strain>
    </source>
</reference>
<dbReference type="OrthoDB" id="5734488at2"/>
<gene>
    <name evidence="1" type="ordered locus">Metme_3118</name>
</gene>
<dbReference type="KEGG" id="mmt:Metme_3118"/>
<dbReference type="AlphaFoldDB" id="G0A3M2"/>
<reference evidence="1 2" key="1">
    <citation type="journal article" date="2011" name="J. Bacteriol.">
        <title>Complete Genome Sequence of the Aerobic Marine Methanotroph Methylomonas methanica MC09.</title>
        <authorList>
            <person name="Boden R."/>
            <person name="Cunliffe M."/>
            <person name="Scanlan J."/>
            <person name="Moussard H."/>
            <person name="Kits K.D."/>
            <person name="Klotz M.G."/>
            <person name="Jetten M.S."/>
            <person name="Vuilleumier S."/>
            <person name="Han J."/>
            <person name="Peters L."/>
            <person name="Mikhailova N."/>
            <person name="Teshima H."/>
            <person name="Tapia R."/>
            <person name="Kyrpides N."/>
            <person name="Ivanova N."/>
            <person name="Pagani I."/>
            <person name="Cheng J.F."/>
            <person name="Goodwin L."/>
            <person name="Han C."/>
            <person name="Hauser L."/>
            <person name="Land M.L."/>
            <person name="Lapidus A."/>
            <person name="Lucas S."/>
            <person name="Pitluck S."/>
            <person name="Woyke T."/>
            <person name="Stein L."/>
            <person name="Murrell J.C."/>
        </authorList>
    </citation>
    <scope>NUCLEOTIDE SEQUENCE [LARGE SCALE GENOMIC DNA]</scope>
    <source>
        <strain evidence="1 2">MC09</strain>
    </source>
</reference>
<sequence>MNLLKKSDEEILNEITPIMDNMMEGSTEINHAKHSRDFTDRMKAVVTPESLEYMCNDYQSRWGLFGKREFVALFRRKHSIAVVWKQYCSNSTDEYVAEAVFVERNNRLLIDHAMVY</sequence>
<dbReference type="Proteomes" id="UP000008888">
    <property type="component" value="Chromosome"/>
</dbReference>
<organism evidence="1 2">
    <name type="scientific">Methylomonas methanica (strain DSM 25384 / MC09)</name>
    <dbReference type="NCBI Taxonomy" id="857087"/>
    <lineage>
        <taxon>Bacteria</taxon>
        <taxon>Pseudomonadati</taxon>
        <taxon>Pseudomonadota</taxon>
        <taxon>Gammaproteobacteria</taxon>
        <taxon>Methylococcales</taxon>
        <taxon>Methylococcaceae</taxon>
        <taxon>Methylomonas</taxon>
    </lineage>
</organism>
<accession>G0A3M2</accession>
<evidence type="ECO:0000313" key="1">
    <source>
        <dbReference type="EMBL" id="AEG01494.1"/>
    </source>
</evidence>
<dbReference type="EMBL" id="CP002738">
    <property type="protein sequence ID" value="AEG01494.1"/>
    <property type="molecule type" value="Genomic_DNA"/>
</dbReference>
<proteinExistence type="predicted"/>